<feature type="domain" description="DUF2510" evidence="3">
    <location>
        <begin position="6"/>
        <end position="38"/>
    </location>
</feature>
<name>A0A323VCR7_9ACTN</name>
<keyword evidence="2" id="KW-1133">Transmembrane helix</keyword>
<reference evidence="5 6" key="1">
    <citation type="submission" date="2018-06" db="EMBL/GenBank/DDBJ databases">
        <title>Draft genome sequence of Modestobacter versicolor CP153-2.</title>
        <authorList>
            <person name="Gundlapally S.R."/>
        </authorList>
    </citation>
    <scope>NUCLEOTIDE SEQUENCE [LARGE SCALE GENOMIC DNA]</scope>
    <source>
        <strain evidence="5 6">CP153-2</strain>
    </source>
</reference>
<proteinExistence type="predicted"/>
<dbReference type="AlphaFoldDB" id="A0A323VCR7"/>
<dbReference type="Proteomes" id="UP000247602">
    <property type="component" value="Unassembled WGS sequence"/>
</dbReference>
<accession>A0A323VCR7</accession>
<dbReference type="EMBL" id="QKNV01000030">
    <property type="protein sequence ID" value="PZA22479.1"/>
    <property type="molecule type" value="Genomic_DNA"/>
</dbReference>
<evidence type="ECO:0000313" key="5">
    <source>
        <dbReference type="EMBL" id="PZA22479.1"/>
    </source>
</evidence>
<comment type="caution">
    <text evidence="5">The sequence shown here is derived from an EMBL/GenBank/DDBJ whole genome shotgun (WGS) entry which is preliminary data.</text>
</comment>
<evidence type="ECO:0000313" key="6">
    <source>
        <dbReference type="Proteomes" id="UP000247602"/>
    </source>
</evidence>
<keyword evidence="2" id="KW-0812">Transmembrane</keyword>
<dbReference type="EMBL" id="JACIBU010000001">
    <property type="protein sequence ID" value="MBB3677646.1"/>
    <property type="molecule type" value="Genomic_DNA"/>
</dbReference>
<sequence length="153" mass="15921">MTTTPAGWYPDPAGSGGQRWWDGASWGDQVQPAQQPVAAPGQPWDAAPAQPWGAAQPTGQPTGQQWGAGATGSQPWTPAAEPAGPQSFVKRNTASLIALGLVLVCVLIAATTDYIVFAFIPAIVAVQAVQKKEPLAWPALGIGIALVIWRFIA</sequence>
<dbReference type="RefSeq" id="WP_110551200.1">
    <property type="nucleotide sequence ID" value="NZ_JACIBU010000001.1"/>
</dbReference>
<organism evidence="5 6">
    <name type="scientific">Modestobacter versicolor</name>
    <dbReference type="NCBI Taxonomy" id="429133"/>
    <lineage>
        <taxon>Bacteria</taxon>
        <taxon>Bacillati</taxon>
        <taxon>Actinomycetota</taxon>
        <taxon>Actinomycetes</taxon>
        <taxon>Geodermatophilales</taxon>
        <taxon>Geodermatophilaceae</taxon>
        <taxon>Modestobacter</taxon>
    </lineage>
</organism>
<feature type="compositionally biased region" description="Low complexity" evidence="1">
    <location>
        <begin position="29"/>
        <end position="72"/>
    </location>
</feature>
<reference evidence="4 7" key="2">
    <citation type="submission" date="2020-08" db="EMBL/GenBank/DDBJ databases">
        <title>Sequencing the genomes of 1000 actinobacteria strains.</title>
        <authorList>
            <person name="Klenk H.-P."/>
        </authorList>
    </citation>
    <scope>NUCLEOTIDE SEQUENCE [LARGE SCALE GENOMIC DNA]</scope>
    <source>
        <strain evidence="4 7">DSM 16678</strain>
    </source>
</reference>
<keyword evidence="2" id="KW-0472">Membrane</keyword>
<evidence type="ECO:0000313" key="4">
    <source>
        <dbReference type="EMBL" id="MBB3677646.1"/>
    </source>
</evidence>
<gene>
    <name evidence="5" type="ORF">DMO24_04775</name>
    <name evidence="4" type="ORF">FHX36_003381</name>
</gene>
<evidence type="ECO:0000313" key="7">
    <source>
        <dbReference type="Proteomes" id="UP000580718"/>
    </source>
</evidence>
<dbReference type="InterPro" id="IPR018929">
    <property type="entry name" value="DUF2510"/>
</dbReference>
<feature type="transmembrane region" description="Helical" evidence="2">
    <location>
        <begin position="135"/>
        <end position="152"/>
    </location>
</feature>
<keyword evidence="6" id="KW-1185">Reference proteome</keyword>
<evidence type="ECO:0000259" key="3">
    <source>
        <dbReference type="Pfam" id="PF10708"/>
    </source>
</evidence>
<dbReference type="Proteomes" id="UP000580718">
    <property type="component" value="Unassembled WGS sequence"/>
</dbReference>
<evidence type="ECO:0000256" key="1">
    <source>
        <dbReference type="SAM" id="MobiDB-lite"/>
    </source>
</evidence>
<protein>
    <recommendedName>
        <fullName evidence="3">DUF2510 domain-containing protein</fullName>
    </recommendedName>
</protein>
<feature type="region of interest" description="Disordered" evidence="1">
    <location>
        <begin position="1"/>
        <end position="85"/>
    </location>
</feature>
<feature type="transmembrane region" description="Helical" evidence="2">
    <location>
        <begin position="96"/>
        <end position="129"/>
    </location>
</feature>
<dbReference type="OrthoDB" id="5244233at2"/>
<dbReference type="Pfam" id="PF10708">
    <property type="entry name" value="DUF2510"/>
    <property type="match status" value="1"/>
</dbReference>
<evidence type="ECO:0000256" key="2">
    <source>
        <dbReference type="SAM" id="Phobius"/>
    </source>
</evidence>